<comment type="caution">
    <text evidence="1">The sequence shown here is derived from an EMBL/GenBank/DDBJ whole genome shotgun (WGS) entry which is preliminary data.</text>
</comment>
<proteinExistence type="predicted"/>
<sequence>MAHPLVWPGKTFFYPIGNTSAVCLIEDLGPEEAANVLLLGCGDPRHILYTAYVSGLDLEPLPRKLDITCCDVEGAVLARNIILFTLLADAEATERLPLIWNIFYHFYLDDDSLALLLAQCRKLIDLASSSESWRSGQYAAFVSMCTEETLSELRRFWTLYVETERFTAAKYSGFKKDFTAGVEKTRDRTKDQRIMTSSRSAGPVSTHAMDVVSEHFARFWRTGISSSSPRDSATSKAPNPTFAYSAAGDKFAVHYGTDPLASFHLAEIFAPIQGAPDGRAQQVTVDDAIAAVKSQFYKWCTATSKLLQQIETSSSIMMRFFVGDALSLCHALRYCQTTNSAVTPIHTAPWKGTSIILDNTDYGSNAKSPAPTAFNVIDTSNVLDHVGLLNILTCVSPILVPSPSSTVYTEALLRAGENAMQGILEHVCGDLSTLSLLIGLVPVSFVSRFTTHSNIHDVLVQKIVGPEASQFHERLAWKSVTSTAFLGANPNHIVSFPPQQLSNVLFGVYLKMFADDDTSHKFKLLQMSKFRVLRDTDIIHYMRHSFAEFLRVVMDRVETDWPKVMETFCEMVRNDRNLLIGMNCYQDLCCHFHMLGVFTVDWLLTQKIREVCNSEKPEIFRGWKSIPQAICVVLVIPRNRIASIESLLDKAGTPTLHCDVKGAGTHNVFSSISAVFGTVRCLGARENKKVVIEEDTARRFGTSALIVSFYMPSPALMVEPQATIGLGVHSTLASSFLFMPILGSGMRIFEAAIGDAQHVHVLSKGPSSTGEHQKLRRKADESEVAPSNLKMKSSPVTITMDNSCANVSTLTARADIADPIAQSLLAGGSAVNVEQASPMRVRLRLDSYKQLVAFPLPVDATRAKLRVARKSKYIEVVAPLLLSNVVSGENTLLGKFPIIFQGRDSTLWNVHRVQLDRLPVLRIKNPANVEPWFVPHVSLMMSDREKRLREQANGTNQVSNDALMNLKDSLHVILISAAGLQGRKPRTAFGLTDPSTVGGYTLIFVSNVRLDLGSHTVVADSWVLPLTHALVEKLSPALGRLTPHLLQVKTDVDEMRAWKQLLPAVTERCRSWRHKDNCDYITKGAIPLSTQYTEDPICGCGRGVGSAALAKDFKDFAPFVTRAALSPLFAVSYLESVGSISATEEGAGRSALADAPLVCAACGKGGKPKLLICAKCRNVRYCSSDCQLKDWKQHKKSCS</sequence>
<organism evidence="1 2">
    <name type="scientific">Leucogyrophana mollusca</name>
    <dbReference type="NCBI Taxonomy" id="85980"/>
    <lineage>
        <taxon>Eukaryota</taxon>
        <taxon>Fungi</taxon>
        <taxon>Dikarya</taxon>
        <taxon>Basidiomycota</taxon>
        <taxon>Agaricomycotina</taxon>
        <taxon>Agaricomycetes</taxon>
        <taxon>Agaricomycetidae</taxon>
        <taxon>Boletales</taxon>
        <taxon>Boletales incertae sedis</taxon>
        <taxon>Leucogyrophana</taxon>
    </lineage>
</organism>
<accession>A0ACB8BMM2</accession>
<gene>
    <name evidence="1" type="ORF">BV22DRAFT_1032325</name>
</gene>
<dbReference type="Proteomes" id="UP000790709">
    <property type="component" value="Unassembled WGS sequence"/>
</dbReference>
<keyword evidence="2" id="KW-1185">Reference proteome</keyword>
<name>A0ACB8BMM2_9AGAM</name>
<protein>
    <submittedName>
        <fullName evidence="1">Uncharacterized protein</fullName>
    </submittedName>
</protein>
<evidence type="ECO:0000313" key="2">
    <source>
        <dbReference type="Proteomes" id="UP000790709"/>
    </source>
</evidence>
<dbReference type="EMBL" id="MU266374">
    <property type="protein sequence ID" value="KAH7926984.1"/>
    <property type="molecule type" value="Genomic_DNA"/>
</dbReference>
<reference evidence="1" key="1">
    <citation type="journal article" date="2021" name="New Phytol.">
        <title>Evolutionary innovations through gain and loss of genes in the ectomycorrhizal Boletales.</title>
        <authorList>
            <person name="Wu G."/>
            <person name="Miyauchi S."/>
            <person name="Morin E."/>
            <person name="Kuo A."/>
            <person name="Drula E."/>
            <person name="Varga T."/>
            <person name="Kohler A."/>
            <person name="Feng B."/>
            <person name="Cao Y."/>
            <person name="Lipzen A."/>
            <person name="Daum C."/>
            <person name="Hundley H."/>
            <person name="Pangilinan J."/>
            <person name="Johnson J."/>
            <person name="Barry K."/>
            <person name="LaButti K."/>
            <person name="Ng V."/>
            <person name="Ahrendt S."/>
            <person name="Min B."/>
            <person name="Choi I.G."/>
            <person name="Park H."/>
            <person name="Plett J.M."/>
            <person name="Magnuson J."/>
            <person name="Spatafora J.W."/>
            <person name="Nagy L.G."/>
            <person name="Henrissat B."/>
            <person name="Grigoriev I.V."/>
            <person name="Yang Z.L."/>
            <person name="Xu J."/>
            <person name="Martin F.M."/>
        </authorList>
    </citation>
    <scope>NUCLEOTIDE SEQUENCE</scope>
    <source>
        <strain evidence="1">KUC20120723A-06</strain>
    </source>
</reference>
<evidence type="ECO:0000313" key="1">
    <source>
        <dbReference type="EMBL" id="KAH7926984.1"/>
    </source>
</evidence>